<organism evidence="1 2">
    <name type="scientific">Perkinsus olseni</name>
    <name type="common">Perkinsus atlanticus</name>
    <dbReference type="NCBI Taxonomy" id="32597"/>
    <lineage>
        <taxon>Eukaryota</taxon>
        <taxon>Sar</taxon>
        <taxon>Alveolata</taxon>
        <taxon>Perkinsozoa</taxon>
        <taxon>Perkinsea</taxon>
        <taxon>Perkinsida</taxon>
        <taxon>Perkinsidae</taxon>
        <taxon>Perkinsus</taxon>
    </lineage>
</organism>
<sequence>RERAALLNVVHSCQALLFGKCIAIVDNVNAQRVWNNLEAEFSVGKYLTRWQTCQRYIHAFAWFPCDTLPSVADAIARSIATDVKAATCTPSNSSDPDSTQPICAAAGAGDSPQFNPLYLPGEDLRGVFRAWRDMAQSKEFETYDDDFDSLRWLAQAQAECPHLQHRQVNPAKYQLNDAGLLHVNDRYMVSQCYSRDVVRREHESYAHCGIAQCISIISSIFY</sequence>
<dbReference type="AlphaFoldDB" id="A0A7J6QI05"/>
<evidence type="ECO:0000313" key="2">
    <source>
        <dbReference type="Proteomes" id="UP000574390"/>
    </source>
</evidence>
<protein>
    <submittedName>
        <fullName evidence="1">Uncharacterized protein</fullName>
    </submittedName>
</protein>
<accession>A0A7J6QI05</accession>
<dbReference type="EMBL" id="JABANM010029523">
    <property type="protein sequence ID" value="KAF4707867.1"/>
    <property type="molecule type" value="Genomic_DNA"/>
</dbReference>
<feature type="non-terminal residue" evidence="1">
    <location>
        <position position="1"/>
    </location>
</feature>
<dbReference type="Proteomes" id="UP000574390">
    <property type="component" value="Unassembled WGS sequence"/>
</dbReference>
<feature type="non-terminal residue" evidence="1">
    <location>
        <position position="222"/>
    </location>
</feature>
<gene>
    <name evidence="1" type="ORF">FOZ62_016313</name>
</gene>
<comment type="caution">
    <text evidence="1">The sequence shown here is derived from an EMBL/GenBank/DDBJ whole genome shotgun (WGS) entry which is preliminary data.</text>
</comment>
<proteinExistence type="predicted"/>
<evidence type="ECO:0000313" key="1">
    <source>
        <dbReference type="EMBL" id="KAF4707867.1"/>
    </source>
</evidence>
<name>A0A7J6QI05_PEROL</name>
<reference evidence="1 2" key="1">
    <citation type="submission" date="2020-04" db="EMBL/GenBank/DDBJ databases">
        <title>Perkinsus olseni comparative genomics.</title>
        <authorList>
            <person name="Bogema D.R."/>
        </authorList>
    </citation>
    <scope>NUCLEOTIDE SEQUENCE [LARGE SCALE GENOMIC DNA]</scope>
    <source>
        <strain evidence="1">ATCC PRA-205</strain>
    </source>
</reference>